<reference evidence="2 3" key="1">
    <citation type="journal article" date="2019" name="Sci. Rep.">
        <title>Orb-weaving spider Araneus ventricosus genome elucidates the spidroin gene catalogue.</title>
        <authorList>
            <person name="Kono N."/>
            <person name="Nakamura H."/>
            <person name="Ohtoshi R."/>
            <person name="Moran D.A.P."/>
            <person name="Shinohara A."/>
            <person name="Yoshida Y."/>
            <person name="Fujiwara M."/>
            <person name="Mori M."/>
            <person name="Tomita M."/>
            <person name="Arakawa K."/>
        </authorList>
    </citation>
    <scope>NUCLEOTIDE SEQUENCE [LARGE SCALE GENOMIC DNA]</scope>
</reference>
<proteinExistence type="predicted"/>
<dbReference type="EMBL" id="BGPR01007612">
    <property type="protein sequence ID" value="GBN28207.1"/>
    <property type="molecule type" value="Genomic_DNA"/>
</dbReference>
<sequence length="119" mass="13175">MHVSLSLLMVIHLAFITPWVLRPSRISSSDERNSSDSEMTPRTVFRLLCGVIEIGIPSSVLANKKDLVCVVVKVSIRKSPDLSFLKDFGSPPIPMIPLCIEKGDIPESDRDVLNADMIK</sequence>
<evidence type="ECO:0008006" key="4">
    <source>
        <dbReference type="Google" id="ProtNLM"/>
    </source>
</evidence>
<keyword evidence="3" id="KW-1185">Reference proteome</keyword>
<comment type="caution">
    <text evidence="2">The sequence shown here is derived from an EMBL/GenBank/DDBJ whole genome shotgun (WGS) entry which is preliminary data.</text>
</comment>
<keyword evidence="1" id="KW-0732">Signal</keyword>
<protein>
    <recommendedName>
        <fullName evidence="4">Secreted protein</fullName>
    </recommendedName>
</protein>
<dbReference type="AlphaFoldDB" id="A0A4Y2MQT7"/>
<name>A0A4Y2MQT7_ARAVE</name>
<evidence type="ECO:0000313" key="2">
    <source>
        <dbReference type="EMBL" id="GBN28207.1"/>
    </source>
</evidence>
<feature type="signal peptide" evidence="1">
    <location>
        <begin position="1"/>
        <end position="16"/>
    </location>
</feature>
<dbReference type="Proteomes" id="UP000499080">
    <property type="component" value="Unassembled WGS sequence"/>
</dbReference>
<organism evidence="2 3">
    <name type="scientific">Araneus ventricosus</name>
    <name type="common">Orbweaver spider</name>
    <name type="synonym">Epeira ventricosa</name>
    <dbReference type="NCBI Taxonomy" id="182803"/>
    <lineage>
        <taxon>Eukaryota</taxon>
        <taxon>Metazoa</taxon>
        <taxon>Ecdysozoa</taxon>
        <taxon>Arthropoda</taxon>
        <taxon>Chelicerata</taxon>
        <taxon>Arachnida</taxon>
        <taxon>Araneae</taxon>
        <taxon>Araneomorphae</taxon>
        <taxon>Entelegynae</taxon>
        <taxon>Araneoidea</taxon>
        <taxon>Araneidae</taxon>
        <taxon>Araneus</taxon>
    </lineage>
</organism>
<evidence type="ECO:0000313" key="3">
    <source>
        <dbReference type="Proteomes" id="UP000499080"/>
    </source>
</evidence>
<evidence type="ECO:0000256" key="1">
    <source>
        <dbReference type="SAM" id="SignalP"/>
    </source>
</evidence>
<accession>A0A4Y2MQT7</accession>
<feature type="chain" id="PRO_5021453963" description="Secreted protein" evidence="1">
    <location>
        <begin position="17"/>
        <end position="119"/>
    </location>
</feature>
<gene>
    <name evidence="2" type="ORF">AVEN_129305_1</name>
</gene>